<evidence type="ECO:0000313" key="2">
    <source>
        <dbReference type="EMBL" id="KAJ6968304.1"/>
    </source>
</evidence>
<name>A0AAD6PUQ2_9ROSI</name>
<reference evidence="2 3" key="1">
    <citation type="journal article" date="2023" name="Mol. Ecol. Resour.">
        <title>Chromosome-level genome assembly of a triploid poplar Populus alba 'Berolinensis'.</title>
        <authorList>
            <person name="Chen S."/>
            <person name="Yu Y."/>
            <person name="Wang X."/>
            <person name="Wang S."/>
            <person name="Zhang T."/>
            <person name="Zhou Y."/>
            <person name="He R."/>
            <person name="Meng N."/>
            <person name="Wang Y."/>
            <person name="Liu W."/>
            <person name="Liu Z."/>
            <person name="Liu J."/>
            <person name="Guo Q."/>
            <person name="Huang H."/>
            <person name="Sederoff R.R."/>
            <person name="Wang G."/>
            <person name="Qu G."/>
            <person name="Chen S."/>
        </authorList>
    </citation>
    <scope>NUCLEOTIDE SEQUENCE [LARGE SCALE GENOMIC DNA]</scope>
    <source>
        <strain evidence="2">SC-2020</strain>
    </source>
</reference>
<accession>A0AAD6PUQ2</accession>
<protein>
    <submittedName>
        <fullName evidence="2">Uncharacterized protein</fullName>
    </submittedName>
</protein>
<dbReference type="AlphaFoldDB" id="A0AAD6PUQ2"/>
<evidence type="ECO:0000313" key="3">
    <source>
        <dbReference type="Proteomes" id="UP001164929"/>
    </source>
</evidence>
<sequence>MGSRHVKKSAESDEQPASRRDVAVSGDYAHARKRAHVKKSAESDEQPASRRDVAVSGDYAHARKRA</sequence>
<keyword evidence="3" id="KW-1185">Reference proteome</keyword>
<organism evidence="2 3">
    <name type="scientific">Populus alba x Populus x berolinensis</name>
    <dbReference type="NCBI Taxonomy" id="444605"/>
    <lineage>
        <taxon>Eukaryota</taxon>
        <taxon>Viridiplantae</taxon>
        <taxon>Streptophyta</taxon>
        <taxon>Embryophyta</taxon>
        <taxon>Tracheophyta</taxon>
        <taxon>Spermatophyta</taxon>
        <taxon>Magnoliopsida</taxon>
        <taxon>eudicotyledons</taxon>
        <taxon>Gunneridae</taxon>
        <taxon>Pentapetalae</taxon>
        <taxon>rosids</taxon>
        <taxon>fabids</taxon>
        <taxon>Malpighiales</taxon>
        <taxon>Salicaceae</taxon>
        <taxon>Saliceae</taxon>
        <taxon>Populus</taxon>
    </lineage>
</organism>
<evidence type="ECO:0000256" key="1">
    <source>
        <dbReference type="SAM" id="MobiDB-lite"/>
    </source>
</evidence>
<feature type="region of interest" description="Disordered" evidence="1">
    <location>
        <begin position="1"/>
        <end position="66"/>
    </location>
</feature>
<dbReference type="Pfam" id="PF08309">
    <property type="entry name" value="LVIVD"/>
    <property type="match status" value="2"/>
</dbReference>
<feature type="compositionally biased region" description="Basic and acidic residues" evidence="1">
    <location>
        <begin position="39"/>
        <end position="53"/>
    </location>
</feature>
<dbReference type="InterPro" id="IPR013211">
    <property type="entry name" value="LVIVD"/>
</dbReference>
<gene>
    <name evidence="2" type="ORF">NC653_036296</name>
</gene>
<dbReference type="Proteomes" id="UP001164929">
    <property type="component" value="Chromosome 16"/>
</dbReference>
<comment type="caution">
    <text evidence="2">The sequence shown here is derived from an EMBL/GenBank/DDBJ whole genome shotgun (WGS) entry which is preliminary data.</text>
</comment>
<proteinExistence type="predicted"/>
<feature type="compositionally biased region" description="Basic and acidic residues" evidence="1">
    <location>
        <begin position="8"/>
        <end position="22"/>
    </location>
</feature>
<dbReference type="EMBL" id="JAQIZT010000016">
    <property type="protein sequence ID" value="KAJ6968304.1"/>
    <property type="molecule type" value="Genomic_DNA"/>
</dbReference>